<dbReference type="EMBL" id="CAJVQB010012153">
    <property type="protein sequence ID" value="CAG8753212.1"/>
    <property type="molecule type" value="Genomic_DNA"/>
</dbReference>
<dbReference type="Proteomes" id="UP000789901">
    <property type="component" value="Unassembled WGS sequence"/>
</dbReference>
<dbReference type="PROSITE" id="PS50011">
    <property type="entry name" value="PROTEIN_KINASE_DOM"/>
    <property type="match status" value="1"/>
</dbReference>
<name>A0ABN7VBR9_GIGMA</name>
<comment type="caution">
    <text evidence="2">The sequence shown here is derived from an EMBL/GenBank/DDBJ whole genome shotgun (WGS) entry which is preliminary data.</text>
</comment>
<evidence type="ECO:0000259" key="1">
    <source>
        <dbReference type="PROSITE" id="PS50011"/>
    </source>
</evidence>
<proteinExistence type="predicted"/>
<dbReference type="InterPro" id="IPR001245">
    <property type="entry name" value="Ser-Thr/Tyr_kinase_cat_dom"/>
</dbReference>
<sequence length="348" mass="40957">MTIPLSPDTCVECERTLNNNSWCQCQNERNVRNFNKWTSNDKKMDYLIQLTQRCAQKSMNYLEWIPFDDLDCIEYKSRGSFSIIYSAIWMDGPRNRWDKDDWIRNGPTECALKRIENSQSLSTEYLDNVLKHHQYLYGEFMADFFGVSRDPKGCFIFVMKLYDKNLYKYVDNIKNFRWENVIFILHSVIYGLKRIHNNGQYHGNLHGGNLLISANNAVITDVGLYECERPFCKVPHDLELATRICNGLRPKIITNTPDVYLSLMKRCWHQNPKERPNVLELCEILDSWTTAIQHDPTSMISRQFQDANRENSIFKSHTIDPRAIYKNAKLPELNQFLGYDLQNAEFTD</sequence>
<dbReference type="SUPFAM" id="SSF56112">
    <property type="entry name" value="Protein kinase-like (PK-like)"/>
    <property type="match status" value="1"/>
</dbReference>
<keyword evidence="3" id="KW-1185">Reference proteome</keyword>
<accession>A0ABN7VBR9</accession>
<protein>
    <submittedName>
        <fullName evidence="2">19133_t:CDS:1</fullName>
    </submittedName>
</protein>
<gene>
    <name evidence="2" type="ORF">GMARGA_LOCUS16636</name>
</gene>
<organism evidence="2 3">
    <name type="scientific">Gigaspora margarita</name>
    <dbReference type="NCBI Taxonomy" id="4874"/>
    <lineage>
        <taxon>Eukaryota</taxon>
        <taxon>Fungi</taxon>
        <taxon>Fungi incertae sedis</taxon>
        <taxon>Mucoromycota</taxon>
        <taxon>Glomeromycotina</taxon>
        <taxon>Glomeromycetes</taxon>
        <taxon>Diversisporales</taxon>
        <taxon>Gigasporaceae</taxon>
        <taxon>Gigaspora</taxon>
    </lineage>
</organism>
<evidence type="ECO:0000313" key="3">
    <source>
        <dbReference type="Proteomes" id="UP000789901"/>
    </source>
</evidence>
<dbReference type="InterPro" id="IPR011009">
    <property type="entry name" value="Kinase-like_dom_sf"/>
</dbReference>
<dbReference type="InterPro" id="IPR000719">
    <property type="entry name" value="Prot_kinase_dom"/>
</dbReference>
<reference evidence="2 3" key="1">
    <citation type="submission" date="2021-06" db="EMBL/GenBank/DDBJ databases">
        <authorList>
            <person name="Kallberg Y."/>
            <person name="Tangrot J."/>
            <person name="Rosling A."/>
        </authorList>
    </citation>
    <scope>NUCLEOTIDE SEQUENCE [LARGE SCALE GENOMIC DNA]</scope>
    <source>
        <strain evidence="2 3">120-4 pot B 10/14</strain>
    </source>
</reference>
<dbReference type="Pfam" id="PF07714">
    <property type="entry name" value="PK_Tyr_Ser-Thr"/>
    <property type="match status" value="1"/>
</dbReference>
<dbReference type="Gene3D" id="1.10.510.10">
    <property type="entry name" value="Transferase(Phosphotransferase) domain 1"/>
    <property type="match status" value="2"/>
</dbReference>
<dbReference type="InterPro" id="IPR051681">
    <property type="entry name" value="Ser/Thr_Kinases-Pseudokinases"/>
</dbReference>
<dbReference type="PANTHER" id="PTHR44329">
    <property type="entry name" value="SERINE/THREONINE-PROTEIN KINASE TNNI3K-RELATED"/>
    <property type="match status" value="1"/>
</dbReference>
<evidence type="ECO:0000313" key="2">
    <source>
        <dbReference type="EMBL" id="CAG8753212.1"/>
    </source>
</evidence>
<feature type="domain" description="Protein kinase" evidence="1">
    <location>
        <begin position="70"/>
        <end position="348"/>
    </location>
</feature>